<dbReference type="PANTHER" id="PTHR33751:SF1">
    <property type="entry name" value="CBB3-TYPE CYTOCHROME C OXIDASE SUBUNIT FIXP"/>
    <property type="match status" value="1"/>
</dbReference>
<dbReference type="PROSITE" id="PS51007">
    <property type="entry name" value="CYTC"/>
    <property type="match status" value="1"/>
</dbReference>
<dbReference type="GO" id="GO:0046872">
    <property type="term" value="F:metal ion binding"/>
    <property type="evidence" value="ECO:0007669"/>
    <property type="project" value="UniProtKB-KW"/>
</dbReference>
<dbReference type="SUPFAM" id="SSF46626">
    <property type="entry name" value="Cytochrome c"/>
    <property type="match status" value="1"/>
</dbReference>
<dbReference type="Pfam" id="PF14715">
    <property type="entry name" value="FixP_N"/>
    <property type="match status" value="1"/>
</dbReference>
<keyword evidence="6" id="KW-0732">Signal</keyword>
<dbReference type="Proteomes" id="UP000199031">
    <property type="component" value="Unassembled WGS sequence"/>
</dbReference>
<dbReference type="InterPro" id="IPR050597">
    <property type="entry name" value="Cytochrome_c_Oxidase_Subunit"/>
</dbReference>
<gene>
    <name evidence="8" type="ORF">SAMN05444277_101907</name>
</gene>
<accession>A0A1I5SRC7</accession>
<evidence type="ECO:0000256" key="1">
    <source>
        <dbReference type="ARBA" id="ARBA00022617"/>
    </source>
</evidence>
<dbReference type="InterPro" id="IPR009056">
    <property type="entry name" value="Cyt_c-like_dom"/>
</dbReference>
<dbReference type="PANTHER" id="PTHR33751">
    <property type="entry name" value="CBB3-TYPE CYTOCHROME C OXIDASE SUBUNIT FIXP"/>
    <property type="match status" value="1"/>
</dbReference>
<feature type="signal peptide" evidence="6">
    <location>
        <begin position="1"/>
        <end position="24"/>
    </location>
</feature>
<keyword evidence="9" id="KW-1185">Reference proteome</keyword>
<sequence length="395" mass="42781">MSMKNKSIKLIAFFAAVLPLGALAQDGPKMNEAKSPQAIALCIIAALLALAIYVAAKMLVQQAKANLKKIKKSTATKLVSALLFVFLSSSLFAQDAVVTDDAAAGKTEIVKAAIPLSSTSFYVLVSVIGVEIIILISIIGQVKSLMKANEEAPVAENAIAVETTEEQLFSIKKIWGKLNSFKPIQEEADIEMSHDYDGIRELDNRLPPWWLYGFYICIIFAVVYLWRFHVSHTGPSSVQELEIAMHQAEEQRAGFLAKSKNNVDENTVTQLTEASDIDAGKKVFTSMCAACHAADGGGGVGPNLTDDYWLHGGSIKDIFKTITYGWPDKGMKSWKDDYSPLQIQQIASYVMSLHGTKPATPKEPQGDLYKEAGATAADSSAVKDSALKTTTALVK</sequence>
<evidence type="ECO:0000259" key="7">
    <source>
        <dbReference type="PROSITE" id="PS51007"/>
    </source>
</evidence>
<keyword evidence="5" id="KW-0812">Transmembrane</keyword>
<feature type="domain" description="Cytochrome c" evidence="7">
    <location>
        <begin position="275"/>
        <end position="354"/>
    </location>
</feature>
<dbReference type="AlphaFoldDB" id="A0A1I5SRC7"/>
<evidence type="ECO:0000256" key="4">
    <source>
        <dbReference type="PROSITE-ProRule" id="PRU00433"/>
    </source>
</evidence>
<keyword evidence="3 4" id="KW-0408">Iron</keyword>
<evidence type="ECO:0000313" key="9">
    <source>
        <dbReference type="Proteomes" id="UP000199031"/>
    </source>
</evidence>
<evidence type="ECO:0000256" key="6">
    <source>
        <dbReference type="SAM" id="SignalP"/>
    </source>
</evidence>
<dbReference type="GO" id="GO:0020037">
    <property type="term" value="F:heme binding"/>
    <property type="evidence" value="ECO:0007669"/>
    <property type="project" value="InterPro"/>
</dbReference>
<dbReference type="Pfam" id="PF13442">
    <property type="entry name" value="Cytochrome_CBB3"/>
    <property type="match status" value="1"/>
</dbReference>
<keyword evidence="5" id="KW-1133">Transmembrane helix</keyword>
<evidence type="ECO:0000313" key="8">
    <source>
        <dbReference type="EMBL" id="SFP73344.1"/>
    </source>
</evidence>
<protein>
    <submittedName>
        <fullName evidence="8">Cytochrome c oxidase cbb3-type subunit 3</fullName>
    </submittedName>
</protein>
<dbReference type="InterPro" id="IPR038414">
    <property type="entry name" value="CcoP_N_sf"/>
</dbReference>
<dbReference type="InterPro" id="IPR032858">
    <property type="entry name" value="CcoP_N"/>
</dbReference>
<feature type="chain" id="PRO_5011550296" evidence="6">
    <location>
        <begin position="25"/>
        <end position="395"/>
    </location>
</feature>
<dbReference type="EMBL" id="FOXQ01000001">
    <property type="protein sequence ID" value="SFP73344.1"/>
    <property type="molecule type" value="Genomic_DNA"/>
</dbReference>
<evidence type="ECO:0000256" key="2">
    <source>
        <dbReference type="ARBA" id="ARBA00022723"/>
    </source>
</evidence>
<feature type="transmembrane region" description="Helical" evidence="5">
    <location>
        <begin position="121"/>
        <end position="140"/>
    </location>
</feature>
<proteinExistence type="predicted"/>
<name>A0A1I5SRC7_9BACT</name>
<organism evidence="8 9">
    <name type="scientific">Parafilimonas terrae</name>
    <dbReference type="NCBI Taxonomy" id="1465490"/>
    <lineage>
        <taxon>Bacteria</taxon>
        <taxon>Pseudomonadati</taxon>
        <taxon>Bacteroidota</taxon>
        <taxon>Chitinophagia</taxon>
        <taxon>Chitinophagales</taxon>
        <taxon>Chitinophagaceae</taxon>
        <taxon>Parafilimonas</taxon>
    </lineage>
</organism>
<keyword evidence="5" id="KW-0472">Membrane</keyword>
<reference evidence="8 9" key="1">
    <citation type="submission" date="2016-10" db="EMBL/GenBank/DDBJ databases">
        <authorList>
            <person name="de Groot N.N."/>
        </authorList>
    </citation>
    <scope>NUCLEOTIDE SEQUENCE [LARGE SCALE GENOMIC DNA]</scope>
    <source>
        <strain evidence="8 9">DSM 28286</strain>
    </source>
</reference>
<dbReference type="STRING" id="1465490.SAMN05444277_101907"/>
<evidence type="ECO:0000256" key="5">
    <source>
        <dbReference type="SAM" id="Phobius"/>
    </source>
</evidence>
<dbReference type="Gene3D" id="1.10.760.10">
    <property type="entry name" value="Cytochrome c-like domain"/>
    <property type="match status" value="1"/>
</dbReference>
<feature type="transmembrane region" description="Helical" evidence="5">
    <location>
        <begin position="34"/>
        <end position="55"/>
    </location>
</feature>
<keyword evidence="2 4" id="KW-0479">Metal-binding</keyword>
<evidence type="ECO:0000256" key="3">
    <source>
        <dbReference type="ARBA" id="ARBA00023004"/>
    </source>
</evidence>
<dbReference type="Gene3D" id="6.10.280.130">
    <property type="match status" value="1"/>
</dbReference>
<dbReference type="InterPro" id="IPR036909">
    <property type="entry name" value="Cyt_c-like_dom_sf"/>
</dbReference>
<feature type="transmembrane region" description="Helical" evidence="5">
    <location>
        <begin position="75"/>
        <end position="93"/>
    </location>
</feature>
<dbReference type="GO" id="GO:0009055">
    <property type="term" value="F:electron transfer activity"/>
    <property type="evidence" value="ECO:0007669"/>
    <property type="project" value="InterPro"/>
</dbReference>
<feature type="transmembrane region" description="Helical" evidence="5">
    <location>
        <begin position="209"/>
        <end position="226"/>
    </location>
</feature>
<dbReference type="OrthoDB" id="9811281at2"/>
<keyword evidence="1 4" id="KW-0349">Heme</keyword>